<sequence>MKNRVSFLSVSVCVAEDWLHCTLTTKNTFHQELVQVISKMNASELGYGDKAMETWLHVSSVLKWAVVCIGAASVPVLCHTLYRVCTIYRRSQYFIFLMPIICLDLIMLATIIFNVIADSLPFSPGSLVCKSTAFIATVTASQSNWLWVCMYAQRYIYVFYPMTRVKAAGLWGILEDSRRMLCLTGIFSIISQLWLIFVMKEVRVRVGNEQVAVYCGSDADLIDPVVFKYLELLEVGTTYAIPFIITIIADFSVIFNSHDSKRFTIVSSETMTNKGFSSSEACASFKIQSEESIKATNLRRRRMIRRCLLIVTVQGLLNFPFYMLQMVSEVLSEPTNPIDQNPVYLYADAFFYLVYLSQFPLKALFVHLLHLDWRSSPAANAASENPTVAYRQIRPKISADT</sequence>
<evidence type="ECO:0000313" key="1">
    <source>
        <dbReference type="Proteomes" id="UP000887576"/>
    </source>
</evidence>
<evidence type="ECO:0000313" key="2">
    <source>
        <dbReference type="WBParaSite" id="JU765_v2.g7254.t1"/>
    </source>
</evidence>
<name>A0AC34RJ03_9BILA</name>
<proteinExistence type="predicted"/>
<dbReference type="WBParaSite" id="JU765_v2.g7254.t1">
    <property type="protein sequence ID" value="JU765_v2.g7254.t1"/>
    <property type="gene ID" value="JU765_v2.g7254"/>
</dbReference>
<reference evidence="2" key="1">
    <citation type="submission" date="2022-11" db="UniProtKB">
        <authorList>
            <consortium name="WormBaseParasite"/>
        </authorList>
    </citation>
    <scope>IDENTIFICATION</scope>
</reference>
<accession>A0AC34RJ03</accession>
<dbReference type="Proteomes" id="UP000887576">
    <property type="component" value="Unplaced"/>
</dbReference>
<protein>
    <submittedName>
        <fullName evidence="2">G-protein coupled receptors family 1 profile domain-containing protein</fullName>
    </submittedName>
</protein>
<organism evidence="1 2">
    <name type="scientific">Panagrolaimus sp. JU765</name>
    <dbReference type="NCBI Taxonomy" id="591449"/>
    <lineage>
        <taxon>Eukaryota</taxon>
        <taxon>Metazoa</taxon>
        <taxon>Ecdysozoa</taxon>
        <taxon>Nematoda</taxon>
        <taxon>Chromadorea</taxon>
        <taxon>Rhabditida</taxon>
        <taxon>Tylenchina</taxon>
        <taxon>Panagrolaimomorpha</taxon>
        <taxon>Panagrolaimoidea</taxon>
        <taxon>Panagrolaimidae</taxon>
        <taxon>Panagrolaimus</taxon>
    </lineage>
</organism>